<evidence type="ECO:0000256" key="4">
    <source>
        <dbReference type="ARBA" id="ARBA00023136"/>
    </source>
</evidence>
<dbReference type="InterPro" id="IPR000832">
    <property type="entry name" value="GPCR_2_secretin-like"/>
</dbReference>
<evidence type="ECO:0000256" key="2">
    <source>
        <dbReference type="ARBA" id="ARBA00022692"/>
    </source>
</evidence>
<evidence type="ECO:0000256" key="3">
    <source>
        <dbReference type="ARBA" id="ARBA00022989"/>
    </source>
</evidence>
<keyword evidence="2" id="KW-0812">Transmembrane</keyword>
<evidence type="ECO:0000256" key="1">
    <source>
        <dbReference type="ARBA" id="ARBA00004141"/>
    </source>
</evidence>
<organism evidence="5 6">
    <name type="scientific">Paramuricea clavata</name>
    <name type="common">Red gorgonian</name>
    <name type="synonym">Violescent sea-whip</name>
    <dbReference type="NCBI Taxonomy" id="317549"/>
    <lineage>
        <taxon>Eukaryota</taxon>
        <taxon>Metazoa</taxon>
        <taxon>Cnidaria</taxon>
        <taxon>Anthozoa</taxon>
        <taxon>Octocorallia</taxon>
        <taxon>Malacalcyonacea</taxon>
        <taxon>Plexauridae</taxon>
        <taxon>Paramuricea</taxon>
    </lineage>
</organism>
<comment type="subcellular location">
    <subcellularLocation>
        <location evidence="1">Membrane</location>
        <topology evidence="1">Multi-pass membrane protein</topology>
    </subcellularLocation>
</comment>
<reference evidence="5" key="1">
    <citation type="submission" date="2020-04" db="EMBL/GenBank/DDBJ databases">
        <authorList>
            <person name="Alioto T."/>
            <person name="Alioto T."/>
            <person name="Gomez Garrido J."/>
        </authorList>
    </citation>
    <scope>NUCLEOTIDE SEQUENCE</scope>
    <source>
        <strain evidence="5">A484AB</strain>
    </source>
</reference>
<evidence type="ECO:0000313" key="6">
    <source>
        <dbReference type="Proteomes" id="UP001152795"/>
    </source>
</evidence>
<dbReference type="InterPro" id="IPR017981">
    <property type="entry name" value="GPCR_2-like_7TM"/>
</dbReference>
<dbReference type="GO" id="GO:0007166">
    <property type="term" value="P:cell surface receptor signaling pathway"/>
    <property type="evidence" value="ECO:0007669"/>
    <property type="project" value="InterPro"/>
</dbReference>
<dbReference type="PANTHER" id="PTHR45902:SF1">
    <property type="entry name" value="LATROPHILIN RECEPTOR-LIKE PROTEIN A"/>
    <property type="match status" value="1"/>
</dbReference>
<dbReference type="SUPFAM" id="SSF81321">
    <property type="entry name" value="Family A G protein-coupled receptor-like"/>
    <property type="match status" value="1"/>
</dbReference>
<evidence type="ECO:0000313" key="5">
    <source>
        <dbReference type="EMBL" id="CAB4042622.1"/>
    </source>
</evidence>
<keyword evidence="3" id="KW-1133">Transmembrane helix</keyword>
<dbReference type="GO" id="GO:0004930">
    <property type="term" value="F:G protein-coupled receptor activity"/>
    <property type="evidence" value="ECO:0007669"/>
    <property type="project" value="InterPro"/>
</dbReference>
<dbReference type="PROSITE" id="PS50261">
    <property type="entry name" value="G_PROTEIN_RECEP_F2_4"/>
    <property type="match status" value="1"/>
</dbReference>
<dbReference type="Gene3D" id="1.20.1070.10">
    <property type="entry name" value="Rhodopsin 7-helix transmembrane proteins"/>
    <property type="match status" value="1"/>
</dbReference>
<keyword evidence="4" id="KW-0472">Membrane</keyword>
<sequence>MDLPKAIFYDSSLNLFLWITCVFICCGSTQHTVHRTDALKRIDQTAVELQHERVHREITGSDSQSRCERNETVFQSGKWNFCYYDYACFKIFSDCCPDYVRECGRQEFHAPKTSTMSWKCVQWKWLTVWSAALEGVVGAWMVYKCPPNTTSDELRAKCEKASEKFSYPVVDFIPVVGANSLTFRNKYCALCNGMENYTAWNVGVFTHVVPPEDYDLDSRLRFILQNGGYIDHISPEEGQPRRYCYGRNYMDNCSSTNDTSYKACVKGPVEVVTSRDYLYFKNTACGVCNGYPGLTGWLMAARLSRKPEGFSIAFKLTNAGERPSTTIVSEKCPSGTVYDTNLKFCREGYIIASSTGQQTNEFLILLWLRQPARGEINSKLETDLKSALASHFSLQAKQISKSTLHKQDAANTFIVCTFRLTLTPFQSLIMDNQHTANLNITRENHAFLELLNFTQNVTVTWKNYGFHVVSVISKRLSCYGGKKLQSHEYNIVNETGELVVETGEVFSLNDYALLIVDGNNTLCRRLVLSDCREGAYVPLVPNEYVIFPNLSVYHNATNSVFNFGEYLINERLSQRNNNILNDTQNSRNSTIAVCLPYKNSFNKTKTTHSINTKSYGLRILTSIGLSVSIICLAFLLITYGLFQELRTVPGLNLMNLSFSTCLSQVIWLIGTAVFQGTIVCEVLAILEHYLLQVSFLAMSIISHHTYHVLSQPFVGRTANTSWRRFLKYSAFLWLTPAVFVAVCVALDKTEVFLVNYGINYCWLGTANAKLYLFLLPLAVSLLYNIYKFIQTAVSLSRHAKDREILQHKEEKQNLLICTKLATLVGFPWLFAFIGVLFPDVEAFDYLFVLFVCLQGLYVGMAFLFNKKTLKLYKDRWNIGSRGNRPSHTGTKESFELQALKSTSTDPKTISV</sequence>
<dbReference type="Proteomes" id="UP001152795">
    <property type="component" value="Unassembled WGS sequence"/>
</dbReference>
<protein>
    <submittedName>
        <fullName evidence="5">G- coupled receptor Mth2</fullName>
    </submittedName>
</protein>
<dbReference type="AlphaFoldDB" id="A0A6S7LS42"/>
<dbReference type="GO" id="GO:0016020">
    <property type="term" value="C:membrane"/>
    <property type="evidence" value="ECO:0007669"/>
    <property type="project" value="UniProtKB-SubCell"/>
</dbReference>
<keyword evidence="5" id="KW-0675">Receptor</keyword>
<dbReference type="OrthoDB" id="5959886at2759"/>
<dbReference type="InterPro" id="IPR053231">
    <property type="entry name" value="GPCR_LN-TM7"/>
</dbReference>
<gene>
    <name evidence="5" type="ORF">PACLA_8A002318</name>
</gene>
<dbReference type="Pfam" id="PF00002">
    <property type="entry name" value="7tm_2"/>
    <property type="match status" value="1"/>
</dbReference>
<dbReference type="CDD" id="cd15039">
    <property type="entry name" value="7tmB3_Methuselah-like"/>
    <property type="match status" value="1"/>
</dbReference>
<dbReference type="EMBL" id="CACRXK020030493">
    <property type="protein sequence ID" value="CAB4042622.1"/>
    <property type="molecule type" value="Genomic_DNA"/>
</dbReference>
<comment type="caution">
    <text evidence="5">The sequence shown here is derived from an EMBL/GenBank/DDBJ whole genome shotgun (WGS) entry which is preliminary data.</text>
</comment>
<dbReference type="PANTHER" id="PTHR45902">
    <property type="entry name" value="LATROPHILIN RECEPTOR-LIKE PROTEIN A"/>
    <property type="match status" value="1"/>
</dbReference>
<accession>A0A6S7LS42</accession>
<keyword evidence="6" id="KW-1185">Reference proteome</keyword>
<name>A0A6S7LS42_PARCT</name>
<proteinExistence type="predicted"/>